<feature type="compositionally biased region" description="Gly residues" evidence="1">
    <location>
        <begin position="303"/>
        <end position="314"/>
    </location>
</feature>
<keyword evidence="2" id="KW-0472">Membrane</keyword>
<feature type="region of interest" description="Disordered" evidence="1">
    <location>
        <begin position="40"/>
        <end position="325"/>
    </location>
</feature>
<dbReference type="Proteomes" id="UP001301769">
    <property type="component" value="Unassembled WGS sequence"/>
</dbReference>
<feature type="compositionally biased region" description="Polar residues" evidence="1">
    <location>
        <begin position="484"/>
        <end position="494"/>
    </location>
</feature>
<keyword evidence="2" id="KW-1133">Transmembrane helix</keyword>
<feature type="region of interest" description="Disordered" evidence="1">
    <location>
        <begin position="513"/>
        <end position="565"/>
    </location>
</feature>
<feature type="compositionally biased region" description="Gly residues" evidence="1">
    <location>
        <begin position="129"/>
        <end position="164"/>
    </location>
</feature>
<sequence>MRIPQTEAHGLEARDWDSFKQDVNDFFTDLFSPVCNKFPKTLGCPKPQPAEPDPVPPPTVPDPPNTPNPPNPPSPPGNPTPPGQAPPATTIRASPPVQTTPPANPPPAATTTPAPAVPTRPPAQNPGNGNDGNGNGNDGNGNGNGNGNDDGNGGGTGGGNGNGNGNTDPGSESPNPNPNPTPGGDPAPQPTTTRTGPGSGRPQNLGGNVLLVASETASGPRPTSFADSQSDISDELGVGGEDDPAPGPAFNNNPNGPGPGRVLVDNDSGAQSPPIKADGGSNSNTPDYGNGSEYTGHNDDDNGNGGGIPGGGNDGPNPTIPENSTTGPSALPGIIGAVVSALVVLLLVLLALLYKYRRTRRVQSLLHKFTPFKVAPYSKLDRKRSSMGSDLMFGCRGEEEPYSDEKRPWSINYGSMHATPFTVTHPPVVARRSLRHDGPPVLDIDISLANSTRSASPTSDFEPSPLSPSYPNMQTPPAARHSPRSSQDTVGGFSIASSGVFNPSLISWPIPPSTANSAMSPPGTANTANTYDTGPIIVGRSTPTRYKPIQPAPPSNWQRPKDWSI</sequence>
<feature type="compositionally biased region" description="Polar residues" evidence="1">
    <location>
        <begin position="280"/>
        <end position="295"/>
    </location>
</feature>
<evidence type="ECO:0000256" key="2">
    <source>
        <dbReference type="SAM" id="Phobius"/>
    </source>
</evidence>
<comment type="caution">
    <text evidence="3">The sequence shown here is derived from an EMBL/GenBank/DDBJ whole genome shotgun (WGS) entry which is preliminary data.</text>
</comment>
<dbReference type="EMBL" id="MU858180">
    <property type="protein sequence ID" value="KAK4210249.1"/>
    <property type="molecule type" value="Genomic_DNA"/>
</dbReference>
<reference evidence="3" key="1">
    <citation type="journal article" date="2023" name="Mol. Phylogenet. Evol.">
        <title>Genome-scale phylogeny and comparative genomics of the fungal order Sordariales.</title>
        <authorList>
            <person name="Hensen N."/>
            <person name="Bonometti L."/>
            <person name="Westerberg I."/>
            <person name="Brannstrom I.O."/>
            <person name="Guillou S."/>
            <person name="Cros-Aarteil S."/>
            <person name="Calhoun S."/>
            <person name="Haridas S."/>
            <person name="Kuo A."/>
            <person name="Mondo S."/>
            <person name="Pangilinan J."/>
            <person name="Riley R."/>
            <person name="LaButti K."/>
            <person name="Andreopoulos B."/>
            <person name="Lipzen A."/>
            <person name="Chen C."/>
            <person name="Yan M."/>
            <person name="Daum C."/>
            <person name="Ng V."/>
            <person name="Clum A."/>
            <person name="Steindorff A."/>
            <person name="Ohm R.A."/>
            <person name="Martin F."/>
            <person name="Silar P."/>
            <person name="Natvig D.O."/>
            <person name="Lalanne C."/>
            <person name="Gautier V."/>
            <person name="Ament-Velasquez S.L."/>
            <person name="Kruys A."/>
            <person name="Hutchinson M.I."/>
            <person name="Powell A.J."/>
            <person name="Barry K."/>
            <person name="Miller A.N."/>
            <person name="Grigoriev I.V."/>
            <person name="Debuchy R."/>
            <person name="Gladieux P."/>
            <person name="Hiltunen Thoren M."/>
            <person name="Johannesson H."/>
        </authorList>
    </citation>
    <scope>NUCLEOTIDE SEQUENCE</scope>
    <source>
        <strain evidence="3">PSN293</strain>
    </source>
</reference>
<protein>
    <submittedName>
        <fullName evidence="3">Uncharacterized protein</fullName>
    </submittedName>
</protein>
<organism evidence="3 4">
    <name type="scientific">Rhypophila decipiens</name>
    <dbReference type="NCBI Taxonomy" id="261697"/>
    <lineage>
        <taxon>Eukaryota</taxon>
        <taxon>Fungi</taxon>
        <taxon>Dikarya</taxon>
        <taxon>Ascomycota</taxon>
        <taxon>Pezizomycotina</taxon>
        <taxon>Sordariomycetes</taxon>
        <taxon>Sordariomycetidae</taxon>
        <taxon>Sordariales</taxon>
        <taxon>Naviculisporaceae</taxon>
        <taxon>Rhypophila</taxon>
    </lineage>
</organism>
<dbReference type="AlphaFoldDB" id="A0AAN7B4R7"/>
<feature type="transmembrane region" description="Helical" evidence="2">
    <location>
        <begin position="330"/>
        <end position="354"/>
    </location>
</feature>
<evidence type="ECO:0000313" key="3">
    <source>
        <dbReference type="EMBL" id="KAK4210249.1"/>
    </source>
</evidence>
<feature type="compositionally biased region" description="Polar residues" evidence="1">
    <location>
        <begin position="451"/>
        <end position="475"/>
    </location>
</feature>
<feature type="compositionally biased region" description="Pro residues" evidence="1">
    <location>
        <begin position="115"/>
        <end position="124"/>
    </location>
</feature>
<name>A0AAN7B4R7_9PEZI</name>
<keyword evidence="2" id="KW-0812">Transmembrane</keyword>
<feature type="region of interest" description="Disordered" evidence="1">
    <location>
        <begin position="451"/>
        <end position="494"/>
    </location>
</feature>
<keyword evidence="4" id="KW-1185">Reference proteome</keyword>
<dbReference type="PRINTS" id="PR01217">
    <property type="entry name" value="PRICHEXTENSN"/>
</dbReference>
<evidence type="ECO:0000313" key="4">
    <source>
        <dbReference type="Proteomes" id="UP001301769"/>
    </source>
</evidence>
<feature type="compositionally biased region" description="Pro residues" evidence="1">
    <location>
        <begin position="98"/>
        <end position="108"/>
    </location>
</feature>
<feature type="compositionally biased region" description="Low complexity" evidence="1">
    <location>
        <begin position="86"/>
        <end position="97"/>
    </location>
</feature>
<feature type="compositionally biased region" description="Polar residues" evidence="1">
    <location>
        <begin position="513"/>
        <end position="532"/>
    </location>
</feature>
<evidence type="ECO:0000256" key="1">
    <source>
        <dbReference type="SAM" id="MobiDB-lite"/>
    </source>
</evidence>
<gene>
    <name evidence="3" type="ORF">QBC37DRAFT_36985</name>
</gene>
<feature type="compositionally biased region" description="Pro residues" evidence="1">
    <location>
        <begin position="46"/>
        <end position="85"/>
    </location>
</feature>
<feature type="compositionally biased region" description="Pro residues" evidence="1">
    <location>
        <begin position="175"/>
        <end position="189"/>
    </location>
</feature>
<accession>A0AAN7B4R7</accession>
<reference evidence="3" key="2">
    <citation type="submission" date="2023-05" db="EMBL/GenBank/DDBJ databases">
        <authorList>
            <consortium name="Lawrence Berkeley National Laboratory"/>
            <person name="Steindorff A."/>
            <person name="Hensen N."/>
            <person name="Bonometti L."/>
            <person name="Westerberg I."/>
            <person name="Brannstrom I.O."/>
            <person name="Guillou S."/>
            <person name="Cros-Aarteil S."/>
            <person name="Calhoun S."/>
            <person name="Haridas S."/>
            <person name="Kuo A."/>
            <person name="Mondo S."/>
            <person name="Pangilinan J."/>
            <person name="Riley R."/>
            <person name="Labutti K."/>
            <person name="Andreopoulos B."/>
            <person name="Lipzen A."/>
            <person name="Chen C."/>
            <person name="Yanf M."/>
            <person name="Daum C."/>
            <person name="Ng V."/>
            <person name="Clum A."/>
            <person name="Ohm R."/>
            <person name="Martin F."/>
            <person name="Silar P."/>
            <person name="Natvig D."/>
            <person name="Lalanne C."/>
            <person name="Gautier V."/>
            <person name="Ament-Velasquez S.L."/>
            <person name="Kruys A."/>
            <person name="Hutchinson M.I."/>
            <person name="Powell A.J."/>
            <person name="Barry K."/>
            <person name="Miller A.N."/>
            <person name="Grigoriev I.V."/>
            <person name="Debuchy R."/>
            <person name="Gladieux P."/>
            <person name="Thoren M.H."/>
            <person name="Johannesson H."/>
        </authorList>
    </citation>
    <scope>NUCLEOTIDE SEQUENCE</scope>
    <source>
        <strain evidence="3">PSN293</strain>
    </source>
</reference>
<proteinExistence type="predicted"/>
<feature type="compositionally biased region" description="Low complexity" evidence="1">
    <location>
        <begin position="190"/>
        <end position="203"/>
    </location>
</feature>
<feature type="compositionally biased region" description="Low complexity" evidence="1">
    <location>
        <begin position="165"/>
        <end position="174"/>
    </location>
</feature>